<dbReference type="EMBL" id="AACS02000012">
    <property type="protein sequence ID" value="EAU86980.1"/>
    <property type="molecule type" value="Genomic_DNA"/>
</dbReference>
<dbReference type="Gene3D" id="3.50.50.100">
    <property type="match status" value="1"/>
</dbReference>
<dbReference type="eggNOG" id="KOG2495">
    <property type="taxonomic scope" value="Eukaryota"/>
</dbReference>
<dbReference type="Pfam" id="PF07992">
    <property type="entry name" value="Pyr_redox_2"/>
    <property type="match status" value="1"/>
</dbReference>
<name>A8NLZ0_COPC7</name>
<protein>
    <recommendedName>
        <fullName evidence="5">FAD/NAD(P)-binding domain-containing protein</fullName>
    </recommendedName>
</protein>
<dbReference type="InterPro" id="IPR036188">
    <property type="entry name" value="FAD/NAD-bd_sf"/>
</dbReference>
<keyword evidence="4" id="KW-0560">Oxidoreductase</keyword>
<dbReference type="RefSeq" id="XP_001834806.1">
    <property type="nucleotide sequence ID" value="XM_001834754.1"/>
</dbReference>
<sequence length="376" mass="41887">MTTEIQNVVVVGGGAAGTMICRKLSTKLDPRRHKLILVTARPYYTHLPPCIRMVVTPQGALENQVHIPYDTLFTGKRSIGRVVIAKVVGVDENDDKKGGKVRLDSGETIDFAVLVVATGCTWEGPLNFPDGREELEKWLAEWRDRFCKAEDVVIVGGGSVGIEFAGEIRDLSPTKRITIVHDQSLLLNDAYPDSFRKLAAKNIRKRDVEIILDDAIHDLGISDASTIRTAKGRLLVADLVIPCRGPRPNTSFLAGLEDGPINHAGYVHVIPTLQVWRHPRILAAGDIIDRDEQKQLQKYPYHADVVVRNVLDILKGRQPEALYKGCYERIVISNGKRAGVTYYSYWGPELQFGDWVSQVTKSTVFSRDHAKQKLGF</sequence>
<dbReference type="Proteomes" id="UP000001861">
    <property type="component" value="Unassembled WGS sequence"/>
</dbReference>
<proteinExistence type="inferred from homology"/>
<reference evidence="6 7" key="1">
    <citation type="journal article" date="2010" name="Proc. Natl. Acad. Sci. U.S.A.">
        <title>Insights into evolution of multicellular fungi from the assembled chromosomes of the mushroom Coprinopsis cinerea (Coprinus cinereus).</title>
        <authorList>
            <person name="Stajich J.E."/>
            <person name="Wilke S.K."/>
            <person name="Ahren D."/>
            <person name="Au C.H."/>
            <person name="Birren B.W."/>
            <person name="Borodovsky M."/>
            <person name="Burns C."/>
            <person name="Canback B."/>
            <person name="Casselton L.A."/>
            <person name="Cheng C.K."/>
            <person name="Deng J."/>
            <person name="Dietrich F.S."/>
            <person name="Fargo D.C."/>
            <person name="Farman M.L."/>
            <person name="Gathman A.C."/>
            <person name="Goldberg J."/>
            <person name="Guigo R."/>
            <person name="Hoegger P.J."/>
            <person name="Hooker J.B."/>
            <person name="Huggins A."/>
            <person name="James T.Y."/>
            <person name="Kamada T."/>
            <person name="Kilaru S."/>
            <person name="Kodira C."/>
            <person name="Kues U."/>
            <person name="Kupfer D."/>
            <person name="Kwan H.S."/>
            <person name="Lomsadze A."/>
            <person name="Li W."/>
            <person name="Lilly W.W."/>
            <person name="Ma L.J."/>
            <person name="Mackey A.J."/>
            <person name="Manning G."/>
            <person name="Martin F."/>
            <person name="Muraguchi H."/>
            <person name="Natvig D.O."/>
            <person name="Palmerini H."/>
            <person name="Ramesh M.A."/>
            <person name="Rehmeyer C.J."/>
            <person name="Roe B.A."/>
            <person name="Shenoy N."/>
            <person name="Stanke M."/>
            <person name="Ter-Hovhannisyan V."/>
            <person name="Tunlid A."/>
            <person name="Velagapudi R."/>
            <person name="Vision T.J."/>
            <person name="Zeng Q."/>
            <person name="Zolan M.E."/>
            <person name="Pukkila P.J."/>
        </authorList>
    </citation>
    <scope>NUCLEOTIDE SEQUENCE [LARGE SCALE GENOMIC DNA]</scope>
    <source>
        <strain evidence="7">Okayama-7 / 130 / ATCC MYA-4618 / FGSC 9003</strain>
    </source>
</reference>
<dbReference type="VEuPathDB" id="FungiDB:CC1G_08451"/>
<dbReference type="GeneID" id="6011323"/>
<organism evidence="6 7">
    <name type="scientific">Coprinopsis cinerea (strain Okayama-7 / 130 / ATCC MYA-4618 / FGSC 9003)</name>
    <name type="common">Inky cap fungus</name>
    <name type="synonym">Hormographiella aspergillata</name>
    <dbReference type="NCBI Taxonomy" id="240176"/>
    <lineage>
        <taxon>Eukaryota</taxon>
        <taxon>Fungi</taxon>
        <taxon>Dikarya</taxon>
        <taxon>Basidiomycota</taxon>
        <taxon>Agaricomycotina</taxon>
        <taxon>Agaricomycetes</taxon>
        <taxon>Agaricomycetidae</taxon>
        <taxon>Agaricales</taxon>
        <taxon>Agaricineae</taxon>
        <taxon>Psathyrellaceae</taxon>
        <taxon>Coprinopsis</taxon>
    </lineage>
</organism>
<dbReference type="InParanoid" id="A8NLZ0"/>
<evidence type="ECO:0000259" key="5">
    <source>
        <dbReference type="Pfam" id="PF07992"/>
    </source>
</evidence>
<feature type="domain" description="FAD/NAD(P)-binding" evidence="5">
    <location>
        <begin position="7"/>
        <end position="293"/>
    </location>
</feature>
<keyword evidence="2" id="KW-0285">Flavoprotein</keyword>
<evidence type="ECO:0000313" key="6">
    <source>
        <dbReference type="EMBL" id="EAU86980.1"/>
    </source>
</evidence>
<evidence type="ECO:0000256" key="2">
    <source>
        <dbReference type="ARBA" id="ARBA00022630"/>
    </source>
</evidence>
<comment type="caution">
    <text evidence="6">The sequence shown here is derived from an EMBL/GenBank/DDBJ whole genome shotgun (WGS) entry which is preliminary data.</text>
</comment>
<dbReference type="STRING" id="240176.A8NLZ0"/>
<dbReference type="InterPro" id="IPR023753">
    <property type="entry name" value="FAD/NAD-binding_dom"/>
</dbReference>
<evidence type="ECO:0000256" key="4">
    <source>
        <dbReference type="ARBA" id="ARBA00023002"/>
    </source>
</evidence>
<evidence type="ECO:0000256" key="3">
    <source>
        <dbReference type="ARBA" id="ARBA00022827"/>
    </source>
</evidence>
<dbReference type="GO" id="GO:0050660">
    <property type="term" value="F:flavin adenine dinucleotide binding"/>
    <property type="evidence" value="ECO:0007669"/>
    <property type="project" value="TreeGrafter"/>
</dbReference>
<dbReference type="KEGG" id="cci:CC1G_08451"/>
<dbReference type="PRINTS" id="PR00411">
    <property type="entry name" value="PNDRDTASEI"/>
</dbReference>
<dbReference type="PANTHER" id="PTHR43735">
    <property type="entry name" value="APOPTOSIS-INDUCING FACTOR 1"/>
    <property type="match status" value="1"/>
</dbReference>
<dbReference type="OMA" id="YANIHIV"/>
<dbReference type="SUPFAM" id="SSF51905">
    <property type="entry name" value="FAD/NAD(P)-binding domain"/>
    <property type="match status" value="1"/>
</dbReference>
<dbReference type="PANTHER" id="PTHR43735:SF3">
    <property type="entry name" value="FERROPTOSIS SUPPRESSOR PROTEIN 1"/>
    <property type="match status" value="1"/>
</dbReference>
<comment type="similarity">
    <text evidence="1">Belongs to the FAD-dependent oxidoreductase family.</text>
</comment>
<evidence type="ECO:0000256" key="1">
    <source>
        <dbReference type="ARBA" id="ARBA00006442"/>
    </source>
</evidence>
<dbReference type="OrthoDB" id="202203at2759"/>
<dbReference type="GO" id="GO:0004174">
    <property type="term" value="F:electron-transferring-flavoprotein dehydrogenase activity"/>
    <property type="evidence" value="ECO:0007669"/>
    <property type="project" value="TreeGrafter"/>
</dbReference>
<accession>A8NLZ0</accession>
<dbReference type="AlphaFoldDB" id="A8NLZ0"/>
<dbReference type="PRINTS" id="PR00368">
    <property type="entry name" value="FADPNR"/>
</dbReference>
<keyword evidence="7" id="KW-1185">Reference proteome</keyword>
<dbReference type="GO" id="GO:0005737">
    <property type="term" value="C:cytoplasm"/>
    <property type="evidence" value="ECO:0007669"/>
    <property type="project" value="TreeGrafter"/>
</dbReference>
<gene>
    <name evidence="6" type="ORF">CC1G_08451</name>
</gene>
<evidence type="ECO:0000313" key="7">
    <source>
        <dbReference type="Proteomes" id="UP000001861"/>
    </source>
</evidence>
<keyword evidence="3" id="KW-0274">FAD</keyword>